<evidence type="ECO:0000256" key="1">
    <source>
        <dbReference type="SAM" id="MobiDB-lite"/>
    </source>
</evidence>
<organism evidence="2">
    <name type="scientific">Arundo donax</name>
    <name type="common">Giant reed</name>
    <name type="synonym">Donax arundinaceus</name>
    <dbReference type="NCBI Taxonomy" id="35708"/>
    <lineage>
        <taxon>Eukaryota</taxon>
        <taxon>Viridiplantae</taxon>
        <taxon>Streptophyta</taxon>
        <taxon>Embryophyta</taxon>
        <taxon>Tracheophyta</taxon>
        <taxon>Spermatophyta</taxon>
        <taxon>Magnoliopsida</taxon>
        <taxon>Liliopsida</taxon>
        <taxon>Poales</taxon>
        <taxon>Poaceae</taxon>
        <taxon>PACMAD clade</taxon>
        <taxon>Arundinoideae</taxon>
        <taxon>Arundineae</taxon>
        <taxon>Arundo</taxon>
    </lineage>
</organism>
<reference evidence="2" key="2">
    <citation type="journal article" date="2015" name="Data Brief">
        <title>Shoot transcriptome of the giant reed, Arundo donax.</title>
        <authorList>
            <person name="Barrero R.A."/>
            <person name="Guerrero F.D."/>
            <person name="Moolhuijzen P."/>
            <person name="Goolsby J.A."/>
            <person name="Tidwell J."/>
            <person name="Bellgard S.E."/>
            <person name="Bellgard M.I."/>
        </authorList>
    </citation>
    <scope>NUCLEOTIDE SEQUENCE</scope>
    <source>
        <tissue evidence="2">Shoot tissue taken approximately 20 cm above the soil surface</tissue>
    </source>
</reference>
<feature type="region of interest" description="Disordered" evidence="1">
    <location>
        <begin position="1"/>
        <end position="20"/>
    </location>
</feature>
<feature type="compositionally biased region" description="Basic and acidic residues" evidence="1">
    <location>
        <begin position="11"/>
        <end position="20"/>
    </location>
</feature>
<evidence type="ECO:0000313" key="2">
    <source>
        <dbReference type="EMBL" id="JAD63052.1"/>
    </source>
</evidence>
<protein>
    <submittedName>
        <fullName evidence="2">Uncharacterized protein</fullName>
    </submittedName>
</protein>
<accession>A0A0A9BUX6</accession>
<name>A0A0A9BUX6_ARUDO</name>
<sequence>MSRMSFLMASYERRSTCSHL</sequence>
<proteinExistence type="predicted"/>
<dbReference type="EMBL" id="GBRH01234843">
    <property type="protein sequence ID" value="JAD63052.1"/>
    <property type="molecule type" value="Transcribed_RNA"/>
</dbReference>
<dbReference type="AlphaFoldDB" id="A0A0A9BUX6"/>
<reference evidence="2" key="1">
    <citation type="submission" date="2014-09" db="EMBL/GenBank/DDBJ databases">
        <authorList>
            <person name="Magalhaes I.L.F."/>
            <person name="Oliveira U."/>
            <person name="Santos F.R."/>
            <person name="Vidigal T.H.D.A."/>
            <person name="Brescovit A.D."/>
            <person name="Santos A.J."/>
        </authorList>
    </citation>
    <scope>NUCLEOTIDE SEQUENCE</scope>
    <source>
        <tissue evidence="2">Shoot tissue taken approximately 20 cm above the soil surface</tissue>
    </source>
</reference>